<evidence type="ECO:0000259" key="3">
    <source>
        <dbReference type="Pfam" id="PF14718"/>
    </source>
</evidence>
<evidence type="ECO:0000256" key="1">
    <source>
        <dbReference type="ARBA" id="ARBA00022729"/>
    </source>
</evidence>
<protein>
    <submittedName>
        <fullName evidence="4">Soluble lytic murein transglycosylase</fullName>
        <ecNumber evidence="4">3.2.1.-</ecNumber>
    </submittedName>
</protein>
<dbReference type="InterPro" id="IPR008258">
    <property type="entry name" value="Transglycosylase_SLT_dom_1"/>
</dbReference>
<proteinExistence type="predicted"/>
<dbReference type="Gene3D" id="1.25.20.10">
    <property type="entry name" value="Bacterial muramidases"/>
    <property type="match status" value="1"/>
</dbReference>
<keyword evidence="1" id="KW-0732">Signal</keyword>
<dbReference type="Pfam" id="PF01464">
    <property type="entry name" value="SLT"/>
    <property type="match status" value="1"/>
</dbReference>
<dbReference type="EMBL" id="UOFS01000027">
    <property type="protein sequence ID" value="VAW96488.1"/>
    <property type="molecule type" value="Genomic_DNA"/>
</dbReference>
<dbReference type="AlphaFoldDB" id="A0A3B0ZSQ2"/>
<feature type="domain" description="Transglycosylase SLT" evidence="2">
    <location>
        <begin position="486"/>
        <end position="593"/>
    </location>
</feature>
<dbReference type="PANTHER" id="PTHR37423:SF5">
    <property type="entry name" value="SOLUBLE LYTIC MUREIN TRANSGLYCOSYLASE"/>
    <property type="match status" value="1"/>
</dbReference>
<dbReference type="PANTHER" id="PTHR37423">
    <property type="entry name" value="SOLUBLE LYTIC MUREIN TRANSGLYCOSYLASE-RELATED"/>
    <property type="match status" value="1"/>
</dbReference>
<accession>A0A3B0ZSQ2</accession>
<dbReference type="GO" id="GO:0042597">
    <property type="term" value="C:periplasmic space"/>
    <property type="evidence" value="ECO:0007669"/>
    <property type="project" value="InterPro"/>
</dbReference>
<reference evidence="4" key="1">
    <citation type="submission" date="2018-06" db="EMBL/GenBank/DDBJ databases">
        <authorList>
            <person name="Zhirakovskaya E."/>
        </authorList>
    </citation>
    <scope>NUCLEOTIDE SEQUENCE</scope>
</reference>
<evidence type="ECO:0000259" key="2">
    <source>
        <dbReference type="Pfam" id="PF01464"/>
    </source>
</evidence>
<dbReference type="InterPro" id="IPR008939">
    <property type="entry name" value="Lytic_TGlycosylase_superhlx_U"/>
</dbReference>
<dbReference type="EC" id="3.2.1.-" evidence="4"/>
<dbReference type="Pfam" id="PF14718">
    <property type="entry name" value="SLT_L"/>
    <property type="match status" value="1"/>
</dbReference>
<keyword evidence="4" id="KW-0378">Hydrolase</keyword>
<dbReference type="Gene3D" id="1.10.1240.20">
    <property type="entry name" value="Lytic transglycosylase, superhelical linker domain"/>
    <property type="match status" value="1"/>
</dbReference>
<dbReference type="InterPro" id="IPR012289">
    <property type="entry name" value="Lytic_TGlycosylase_superhlx_L"/>
</dbReference>
<dbReference type="SUPFAM" id="SSF53955">
    <property type="entry name" value="Lysozyme-like"/>
    <property type="match status" value="1"/>
</dbReference>
<dbReference type="InterPro" id="IPR023346">
    <property type="entry name" value="Lysozyme-like_dom_sf"/>
</dbReference>
<dbReference type="SUPFAM" id="SSF48435">
    <property type="entry name" value="Bacterial muramidases"/>
    <property type="match status" value="1"/>
</dbReference>
<sequence length="648" mass="76057">MLHFQFKSTLSLLLFLIISPAAQAFFDVSSERLIQRQQYQDAIHSIKLGRLKSYNKLEPQLRDYPLYPYLKFAELKKRLNKASNKEVIAFINKYAGTPLATRLHYSWQFKLVRKKDWPTLVENYLPSKNIKMQCNYAHALNMQNQPMAAYDVIEQIWLTGKSLPKVCDRVIKIGLKSGRITQDLVLERIRLAMQGNRLQLAKYLKQYVNQQDQHWIDLWLKVRRKPQLILSEPKLQNNIAIVRWILVDALIRISKKDALKGAKLWAGLKLKYSFNQQEESRLVRRLTLYLSRIQDVDSIKWLNATNYLSDDSYLTGIHIISSIKDRDWESAVDWLDRLNSVDRHSEKWRYWRGRVYEAMGRLEEARNIYNLNANERSYYGFLAADRNGSNYQFLDKPLIYSPEELATLEQNPAILRARELYVLDQMVDARREWHYAIQRMDSTEILMAAQTADQWGWHDRAIITFGQAKYWGDLKRRFPLAHQELVVKQSQRQQINPAWAFAIIRQESAFTSDARSHAGAMGLMQLLPRTARQVARSIRLKYRNRFDLLNIKTNVKLGVRYLKKVSDHFNGNNVLATAAYNAGQYRVSTWLPKSAISADVWVETVPFNETRDYLKRVLTYTIIYEQRLGRPPKSILHNMPIIQAKTKI</sequence>
<gene>
    <name evidence="4" type="ORF">MNBD_GAMMA22-1743</name>
</gene>
<name>A0A3B0ZSQ2_9ZZZZ</name>
<dbReference type="InterPro" id="IPR037061">
    <property type="entry name" value="Lytic_TGlycoase_superhlx_L_sf"/>
</dbReference>
<evidence type="ECO:0000313" key="4">
    <source>
        <dbReference type="EMBL" id="VAW96488.1"/>
    </source>
</evidence>
<dbReference type="Gene3D" id="1.10.530.10">
    <property type="match status" value="1"/>
</dbReference>
<dbReference type="Pfam" id="PF00760">
    <property type="entry name" value="Cucumo_coat"/>
    <property type="match status" value="1"/>
</dbReference>
<feature type="domain" description="Lytic transglycosylase superhelical linker" evidence="3">
    <location>
        <begin position="408"/>
        <end position="474"/>
    </location>
</feature>
<dbReference type="CDD" id="cd13401">
    <property type="entry name" value="Slt70-like"/>
    <property type="match status" value="1"/>
</dbReference>
<organism evidence="4">
    <name type="scientific">hydrothermal vent metagenome</name>
    <dbReference type="NCBI Taxonomy" id="652676"/>
    <lineage>
        <taxon>unclassified sequences</taxon>
        <taxon>metagenomes</taxon>
        <taxon>ecological metagenomes</taxon>
    </lineage>
</organism>
<keyword evidence="4" id="KW-0326">Glycosidase</keyword>
<dbReference type="GO" id="GO:0004553">
    <property type="term" value="F:hydrolase activity, hydrolyzing O-glycosyl compounds"/>
    <property type="evidence" value="ECO:0007669"/>
    <property type="project" value="InterPro"/>
</dbReference>